<organism evidence="1 2">
    <name type="scientific">Liquidambar formosana</name>
    <name type="common">Formosan gum</name>
    <dbReference type="NCBI Taxonomy" id="63359"/>
    <lineage>
        <taxon>Eukaryota</taxon>
        <taxon>Viridiplantae</taxon>
        <taxon>Streptophyta</taxon>
        <taxon>Embryophyta</taxon>
        <taxon>Tracheophyta</taxon>
        <taxon>Spermatophyta</taxon>
        <taxon>Magnoliopsida</taxon>
        <taxon>eudicotyledons</taxon>
        <taxon>Gunneridae</taxon>
        <taxon>Pentapetalae</taxon>
        <taxon>Saxifragales</taxon>
        <taxon>Altingiaceae</taxon>
        <taxon>Liquidambar</taxon>
    </lineage>
</organism>
<keyword evidence="2" id="KW-1185">Reference proteome</keyword>
<comment type="caution">
    <text evidence="1">The sequence shown here is derived from an EMBL/GenBank/DDBJ whole genome shotgun (WGS) entry which is preliminary data.</text>
</comment>
<proteinExistence type="predicted"/>
<name>A0AAP0NFC9_LIQFO</name>
<dbReference type="AlphaFoldDB" id="A0AAP0NFC9"/>
<evidence type="ECO:0000313" key="1">
    <source>
        <dbReference type="EMBL" id="KAK9271166.1"/>
    </source>
</evidence>
<reference evidence="1 2" key="1">
    <citation type="journal article" date="2024" name="Plant J.">
        <title>Genome sequences and population genomics reveal climatic adaptation and genomic divergence between two closely related sweetgum species.</title>
        <authorList>
            <person name="Xu W.Q."/>
            <person name="Ren C.Q."/>
            <person name="Zhang X.Y."/>
            <person name="Comes H.P."/>
            <person name="Liu X.H."/>
            <person name="Li Y.G."/>
            <person name="Kettle C.J."/>
            <person name="Jalonen R."/>
            <person name="Gaisberger H."/>
            <person name="Ma Y.Z."/>
            <person name="Qiu Y.X."/>
        </authorList>
    </citation>
    <scope>NUCLEOTIDE SEQUENCE [LARGE SCALE GENOMIC DNA]</scope>
    <source>
        <strain evidence="1">Hangzhou</strain>
    </source>
</reference>
<accession>A0AAP0NFC9</accession>
<dbReference type="Proteomes" id="UP001415857">
    <property type="component" value="Unassembled WGS sequence"/>
</dbReference>
<protein>
    <submittedName>
        <fullName evidence="1">Uncharacterized protein</fullName>
    </submittedName>
</protein>
<gene>
    <name evidence="1" type="ORF">L1049_026755</name>
</gene>
<sequence>MFYLYWQSSCANCSKFWQLLAKYQNLYCEYDRKTFFVGAAKASCIAKWAQQKCCISAHLDYGHQLGLNITLDYAIGSSSFKVGNNVGAVLTMRGYLEGEFVALCHGFEHIVTKKIS</sequence>
<dbReference type="EMBL" id="JBBPBK010000014">
    <property type="protein sequence ID" value="KAK9271166.1"/>
    <property type="molecule type" value="Genomic_DNA"/>
</dbReference>
<evidence type="ECO:0000313" key="2">
    <source>
        <dbReference type="Proteomes" id="UP001415857"/>
    </source>
</evidence>